<protein>
    <submittedName>
        <fullName evidence="7">AcrR family transcriptional regulator</fullName>
    </submittedName>
</protein>
<evidence type="ECO:0000259" key="6">
    <source>
        <dbReference type="PROSITE" id="PS50977"/>
    </source>
</evidence>
<dbReference type="Proteomes" id="UP001260715">
    <property type="component" value="Unassembled WGS sequence"/>
</dbReference>
<dbReference type="Gene3D" id="1.10.357.10">
    <property type="entry name" value="Tetracycline Repressor, domain 2"/>
    <property type="match status" value="1"/>
</dbReference>
<name>A0ABU1PG27_9BURK</name>
<comment type="caution">
    <text evidence="7">The sequence shown here is derived from an EMBL/GenBank/DDBJ whole genome shotgun (WGS) entry which is preliminary data.</text>
</comment>
<evidence type="ECO:0000256" key="4">
    <source>
        <dbReference type="PROSITE-ProRule" id="PRU00335"/>
    </source>
</evidence>
<evidence type="ECO:0000256" key="5">
    <source>
        <dbReference type="SAM" id="MobiDB-lite"/>
    </source>
</evidence>
<feature type="domain" description="HTH tetR-type" evidence="6">
    <location>
        <begin position="23"/>
        <end position="83"/>
    </location>
</feature>
<sequence length="230" mass="25714">MRARIHAIHYQHARGIVAQIKKSGMREAILESAFDLFSRKGYTPTTMAEIARASNMTVANLYVYFDSKLAILYEIYQPWLEQQLQALAESVRKFRTPRSRLRRVFTGIWGDIPASDHSFANALIEALAVSPQGMTKPNTLLMDVETFLTALISESLPPERAHLVRNDLLAHVIWMAFDGFTINQHLGDVRDVSAIADIMTNLLLGETEAPVAAPETPAAPKRTARKARAE</sequence>
<proteinExistence type="predicted"/>
<reference evidence="7 8" key="1">
    <citation type="submission" date="2023-07" db="EMBL/GenBank/DDBJ databases">
        <title>Sorghum-associated microbial communities from plants grown in Nebraska, USA.</title>
        <authorList>
            <person name="Schachtman D."/>
        </authorList>
    </citation>
    <scope>NUCLEOTIDE SEQUENCE [LARGE SCALE GENOMIC DNA]</scope>
    <source>
        <strain evidence="7 8">596</strain>
    </source>
</reference>
<dbReference type="PRINTS" id="PR00455">
    <property type="entry name" value="HTHTETR"/>
</dbReference>
<dbReference type="PANTHER" id="PTHR30055">
    <property type="entry name" value="HTH-TYPE TRANSCRIPTIONAL REGULATOR RUTR"/>
    <property type="match status" value="1"/>
</dbReference>
<dbReference type="InterPro" id="IPR050109">
    <property type="entry name" value="HTH-type_TetR-like_transc_reg"/>
</dbReference>
<accession>A0ABU1PG27</accession>
<feature type="region of interest" description="Disordered" evidence="5">
    <location>
        <begin position="211"/>
        <end position="230"/>
    </location>
</feature>
<keyword evidence="8" id="KW-1185">Reference proteome</keyword>
<evidence type="ECO:0000256" key="1">
    <source>
        <dbReference type="ARBA" id="ARBA00023015"/>
    </source>
</evidence>
<evidence type="ECO:0000256" key="3">
    <source>
        <dbReference type="ARBA" id="ARBA00023163"/>
    </source>
</evidence>
<evidence type="ECO:0000313" key="8">
    <source>
        <dbReference type="Proteomes" id="UP001260715"/>
    </source>
</evidence>
<feature type="DNA-binding region" description="H-T-H motif" evidence="4">
    <location>
        <begin position="46"/>
        <end position="65"/>
    </location>
</feature>
<feature type="compositionally biased region" description="Low complexity" evidence="5">
    <location>
        <begin position="211"/>
        <end position="221"/>
    </location>
</feature>
<keyword evidence="1" id="KW-0805">Transcription regulation</keyword>
<keyword evidence="2 4" id="KW-0238">DNA-binding</keyword>
<keyword evidence="3" id="KW-0804">Transcription</keyword>
<gene>
    <name evidence="7" type="ORF">J2W50_003108</name>
</gene>
<dbReference type="InterPro" id="IPR009057">
    <property type="entry name" value="Homeodomain-like_sf"/>
</dbReference>
<dbReference type="Pfam" id="PF00440">
    <property type="entry name" value="TetR_N"/>
    <property type="match status" value="1"/>
</dbReference>
<dbReference type="PANTHER" id="PTHR30055:SF234">
    <property type="entry name" value="HTH-TYPE TRANSCRIPTIONAL REGULATOR BETI"/>
    <property type="match status" value="1"/>
</dbReference>
<evidence type="ECO:0000256" key="2">
    <source>
        <dbReference type="ARBA" id="ARBA00023125"/>
    </source>
</evidence>
<dbReference type="RefSeq" id="WP_369878593.1">
    <property type="nucleotide sequence ID" value="NZ_JAVDSJ010000004.1"/>
</dbReference>
<evidence type="ECO:0000313" key="7">
    <source>
        <dbReference type="EMBL" id="MDR6584892.1"/>
    </source>
</evidence>
<dbReference type="InterPro" id="IPR001647">
    <property type="entry name" value="HTH_TetR"/>
</dbReference>
<dbReference type="SUPFAM" id="SSF46689">
    <property type="entry name" value="Homeodomain-like"/>
    <property type="match status" value="1"/>
</dbReference>
<dbReference type="EMBL" id="JAVDSJ010000004">
    <property type="protein sequence ID" value="MDR6584892.1"/>
    <property type="molecule type" value="Genomic_DNA"/>
</dbReference>
<dbReference type="PROSITE" id="PS50977">
    <property type="entry name" value="HTH_TETR_2"/>
    <property type="match status" value="1"/>
</dbReference>
<organism evidence="7 8">
    <name type="scientific">Herbaspirillum frisingense</name>
    <dbReference type="NCBI Taxonomy" id="92645"/>
    <lineage>
        <taxon>Bacteria</taxon>
        <taxon>Pseudomonadati</taxon>
        <taxon>Pseudomonadota</taxon>
        <taxon>Betaproteobacteria</taxon>
        <taxon>Burkholderiales</taxon>
        <taxon>Oxalobacteraceae</taxon>
        <taxon>Herbaspirillum</taxon>
    </lineage>
</organism>